<feature type="domain" description="Thioredoxin" evidence="5">
    <location>
        <begin position="75"/>
        <end position="224"/>
    </location>
</feature>
<reference evidence="6 7" key="1">
    <citation type="submission" date="2024-06" db="EMBL/GenBank/DDBJ databases">
        <title>Genomic Encyclopedia of Type Strains, Phase IV (KMG-IV): sequencing the most valuable type-strain genomes for metagenomic binning, comparative biology and taxonomic classification.</title>
        <authorList>
            <person name="Goeker M."/>
        </authorList>
    </citation>
    <scope>NUCLEOTIDE SEQUENCE [LARGE SCALE GENOMIC DNA]</scope>
    <source>
        <strain evidence="6 7">DSM 19730</strain>
    </source>
</reference>
<dbReference type="RefSeq" id="WP_354151347.1">
    <property type="nucleotide sequence ID" value="NZ_JBEPMN010000005.1"/>
</dbReference>
<keyword evidence="6" id="KW-0413">Isomerase</keyword>
<dbReference type="InterPro" id="IPR013740">
    <property type="entry name" value="Redoxin"/>
</dbReference>
<dbReference type="PANTHER" id="PTHR42852">
    <property type="entry name" value="THIOL:DISULFIDE INTERCHANGE PROTEIN DSBE"/>
    <property type="match status" value="1"/>
</dbReference>
<evidence type="ECO:0000259" key="5">
    <source>
        <dbReference type="PROSITE" id="PS51352"/>
    </source>
</evidence>
<dbReference type="SUPFAM" id="SSF52833">
    <property type="entry name" value="Thioredoxin-like"/>
    <property type="match status" value="1"/>
</dbReference>
<sequence length="227" mass="23062">MADGRKLFPTTRLIAAALVAGAAAGALAVYVSGGLPGNNAPGETAAVAAQDRACAARAERAKEVASAATGHVAAMLPADPPQSLSALAFNGPDGKPATLAGHGGKTVLVNLWATWCAPCRAEMPALDELQQKMGGDEFEVVAINVDTGDDAKPKAFLDEIGVSSLAYYSDHSMGVFNDLKTKGLALGLPVTVLVDGEGCLLAHMNGPAEWSTPDALKLIGTALDDAK</sequence>
<evidence type="ECO:0000313" key="7">
    <source>
        <dbReference type="Proteomes" id="UP001549143"/>
    </source>
</evidence>
<gene>
    <name evidence="6" type="ORF">ABID44_001794</name>
</gene>
<keyword evidence="2" id="KW-0201">Cytochrome c-type biogenesis</keyword>
<comment type="subcellular location">
    <subcellularLocation>
        <location evidence="1">Cell envelope</location>
    </subcellularLocation>
</comment>
<evidence type="ECO:0000256" key="1">
    <source>
        <dbReference type="ARBA" id="ARBA00004196"/>
    </source>
</evidence>
<comment type="caution">
    <text evidence="6">The sequence shown here is derived from an EMBL/GenBank/DDBJ whole genome shotgun (WGS) entry which is preliminary data.</text>
</comment>
<keyword evidence="7" id="KW-1185">Reference proteome</keyword>
<proteinExistence type="predicted"/>
<dbReference type="InterPro" id="IPR017937">
    <property type="entry name" value="Thioredoxin_CS"/>
</dbReference>
<evidence type="ECO:0000256" key="4">
    <source>
        <dbReference type="SAM" id="SignalP"/>
    </source>
</evidence>
<evidence type="ECO:0000256" key="3">
    <source>
        <dbReference type="ARBA" id="ARBA00023284"/>
    </source>
</evidence>
<dbReference type="InterPro" id="IPR013766">
    <property type="entry name" value="Thioredoxin_domain"/>
</dbReference>
<dbReference type="InterPro" id="IPR036249">
    <property type="entry name" value="Thioredoxin-like_sf"/>
</dbReference>
<organism evidence="6 7">
    <name type="scientific">Aquamicrobium ahrensii</name>
    <dbReference type="NCBI Taxonomy" id="469551"/>
    <lineage>
        <taxon>Bacteria</taxon>
        <taxon>Pseudomonadati</taxon>
        <taxon>Pseudomonadota</taxon>
        <taxon>Alphaproteobacteria</taxon>
        <taxon>Hyphomicrobiales</taxon>
        <taxon>Phyllobacteriaceae</taxon>
        <taxon>Aquamicrobium</taxon>
    </lineage>
</organism>
<dbReference type="GO" id="GO:0016853">
    <property type="term" value="F:isomerase activity"/>
    <property type="evidence" value="ECO:0007669"/>
    <property type="project" value="UniProtKB-KW"/>
</dbReference>
<keyword evidence="4" id="KW-0732">Signal</keyword>
<accession>A0ABV2KK56</accession>
<dbReference type="EMBL" id="JBEPMN010000005">
    <property type="protein sequence ID" value="MET3661468.1"/>
    <property type="molecule type" value="Genomic_DNA"/>
</dbReference>
<feature type="signal peptide" evidence="4">
    <location>
        <begin position="1"/>
        <end position="28"/>
    </location>
</feature>
<dbReference type="Proteomes" id="UP001549143">
    <property type="component" value="Unassembled WGS sequence"/>
</dbReference>
<evidence type="ECO:0000256" key="2">
    <source>
        <dbReference type="ARBA" id="ARBA00022748"/>
    </source>
</evidence>
<dbReference type="PANTHER" id="PTHR42852:SF13">
    <property type="entry name" value="PROTEIN DIPZ"/>
    <property type="match status" value="1"/>
</dbReference>
<dbReference type="InterPro" id="IPR050553">
    <property type="entry name" value="Thioredoxin_ResA/DsbE_sf"/>
</dbReference>
<dbReference type="Pfam" id="PF08534">
    <property type="entry name" value="Redoxin"/>
    <property type="match status" value="1"/>
</dbReference>
<dbReference type="PROSITE" id="PS51352">
    <property type="entry name" value="THIOREDOXIN_2"/>
    <property type="match status" value="1"/>
</dbReference>
<dbReference type="CDD" id="cd02966">
    <property type="entry name" value="TlpA_like_family"/>
    <property type="match status" value="1"/>
</dbReference>
<feature type="chain" id="PRO_5046043103" evidence="4">
    <location>
        <begin position="29"/>
        <end position="227"/>
    </location>
</feature>
<name>A0ABV2KK56_9HYPH</name>
<evidence type="ECO:0000313" key="6">
    <source>
        <dbReference type="EMBL" id="MET3661468.1"/>
    </source>
</evidence>
<dbReference type="NCBIfam" id="NF047696">
    <property type="entry name" value="ThlDiSintTplARhiz"/>
    <property type="match status" value="1"/>
</dbReference>
<protein>
    <submittedName>
        <fullName evidence="6">Thiol-disulfide isomerase/thioredoxin</fullName>
    </submittedName>
</protein>
<dbReference type="PROSITE" id="PS00194">
    <property type="entry name" value="THIOREDOXIN_1"/>
    <property type="match status" value="1"/>
</dbReference>
<keyword evidence="3" id="KW-0676">Redox-active center</keyword>
<dbReference type="Gene3D" id="3.40.30.10">
    <property type="entry name" value="Glutaredoxin"/>
    <property type="match status" value="1"/>
</dbReference>